<dbReference type="SMART" id="SM00612">
    <property type="entry name" value="Kelch"/>
    <property type="match status" value="1"/>
</dbReference>
<dbReference type="InterPro" id="IPR006652">
    <property type="entry name" value="Kelch_1"/>
</dbReference>
<keyword evidence="3" id="KW-1185">Reference proteome</keyword>
<feature type="region of interest" description="Disordered" evidence="1">
    <location>
        <begin position="1"/>
        <end position="46"/>
    </location>
</feature>
<name>A0ABM1Q8H2_CAMSA</name>
<dbReference type="RefSeq" id="XP_019083060.1">
    <property type="nucleotide sequence ID" value="XM_019227515.1"/>
</dbReference>
<accession>A0ABM1Q8H2</accession>
<dbReference type="Pfam" id="PF01344">
    <property type="entry name" value="Kelch_1"/>
    <property type="match status" value="1"/>
</dbReference>
<evidence type="ECO:0000313" key="4">
    <source>
        <dbReference type="RefSeq" id="XP_019083060.1"/>
    </source>
</evidence>
<dbReference type="PANTHER" id="PTHR24414">
    <property type="entry name" value="F-BOX/KELCH-REPEAT PROTEIN SKIP4"/>
    <property type="match status" value="1"/>
</dbReference>
<dbReference type="InterPro" id="IPR050354">
    <property type="entry name" value="F-box/kelch-repeat_ARATH"/>
</dbReference>
<sequence length="390" mass="44419">MALISETSDDVSNGSDPNKDPEDLHKKPQEEEENQNEKPKEEEQVENLAPIRRRDIPVILIERTVTLIRRCHYPRLSLISKAFRHVISSEHLFVTRSSLGLTEPVLYTLISFPPFEAPSWFILHRSNMSLRLSRISSLPPMFPGYTAVTIGHKIYVMGGRVGLNQPVNTVIVIDCRFHKWKYIQSMKRERCYAASGVIDGIIYVVKGIWETLPGPFSSVASSSGFFPIHVVLDNKIYMLDGQHCLAYDPRLRRWQNWGPESPQRHYWYACSCVVDDLLYAIVPQWCLAGSLIVVYDPRDMVWRPVKGVDDFPSPGYLESRMASFGGKLVILGWHQTKNSCARDSEKIVMCVEVALGRREDGDIWGKVESTSPVHSSFSWPIIDISRTVTV</sequence>
<dbReference type="Gene3D" id="2.120.10.80">
    <property type="entry name" value="Kelch-type beta propeller"/>
    <property type="match status" value="1"/>
</dbReference>
<reference evidence="4" key="2">
    <citation type="submission" date="2025-08" db="UniProtKB">
        <authorList>
            <consortium name="RefSeq"/>
        </authorList>
    </citation>
    <scope>IDENTIFICATION</scope>
    <source>
        <tissue evidence="4">Leaf</tissue>
    </source>
</reference>
<dbReference type="InterPro" id="IPR057499">
    <property type="entry name" value="Kelch_FKB95"/>
</dbReference>
<protein>
    <submittedName>
        <fullName evidence="4">F-box/kelch-repeat protein At2g29800</fullName>
    </submittedName>
</protein>
<dbReference type="PANTHER" id="PTHR24414:SF65">
    <property type="entry name" value="F-BOX DOMAIN-CONTAINING PROTEIN"/>
    <property type="match status" value="1"/>
</dbReference>
<dbReference type="Proteomes" id="UP000694864">
    <property type="component" value="Chromosome 7"/>
</dbReference>
<dbReference type="GeneID" id="104700551"/>
<reference evidence="3" key="1">
    <citation type="journal article" date="2014" name="Nat. Commun.">
        <title>The emerging biofuel crop Camelina sativa retains a highly undifferentiated hexaploid genome structure.</title>
        <authorList>
            <person name="Kagale S."/>
            <person name="Koh C."/>
            <person name="Nixon J."/>
            <person name="Bollina V."/>
            <person name="Clarke W.E."/>
            <person name="Tuteja R."/>
            <person name="Spillane C."/>
            <person name="Robinson S.J."/>
            <person name="Links M.G."/>
            <person name="Clarke C."/>
            <person name="Higgins E.E."/>
            <person name="Huebert T."/>
            <person name="Sharpe A.G."/>
            <person name="Parkin I.A."/>
        </authorList>
    </citation>
    <scope>NUCLEOTIDE SEQUENCE [LARGE SCALE GENOMIC DNA]</scope>
    <source>
        <strain evidence="3">cv. DH55</strain>
    </source>
</reference>
<feature type="domain" description="FKB95-like N-terminal Kelch" evidence="2">
    <location>
        <begin position="208"/>
        <end position="373"/>
    </location>
</feature>
<gene>
    <name evidence="4" type="primary">LOC104700551</name>
</gene>
<dbReference type="InterPro" id="IPR015915">
    <property type="entry name" value="Kelch-typ_b-propeller"/>
</dbReference>
<dbReference type="SUPFAM" id="SSF117281">
    <property type="entry name" value="Kelch motif"/>
    <property type="match status" value="1"/>
</dbReference>
<evidence type="ECO:0000259" key="2">
    <source>
        <dbReference type="Pfam" id="PF25210"/>
    </source>
</evidence>
<evidence type="ECO:0000256" key="1">
    <source>
        <dbReference type="SAM" id="MobiDB-lite"/>
    </source>
</evidence>
<proteinExistence type="predicted"/>
<organism evidence="3 4">
    <name type="scientific">Camelina sativa</name>
    <name type="common">False flax</name>
    <name type="synonym">Myagrum sativum</name>
    <dbReference type="NCBI Taxonomy" id="90675"/>
    <lineage>
        <taxon>Eukaryota</taxon>
        <taxon>Viridiplantae</taxon>
        <taxon>Streptophyta</taxon>
        <taxon>Embryophyta</taxon>
        <taxon>Tracheophyta</taxon>
        <taxon>Spermatophyta</taxon>
        <taxon>Magnoliopsida</taxon>
        <taxon>eudicotyledons</taxon>
        <taxon>Gunneridae</taxon>
        <taxon>Pentapetalae</taxon>
        <taxon>rosids</taxon>
        <taxon>malvids</taxon>
        <taxon>Brassicales</taxon>
        <taxon>Brassicaceae</taxon>
        <taxon>Camelineae</taxon>
        <taxon>Camelina</taxon>
    </lineage>
</organism>
<feature type="compositionally biased region" description="Basic and acidic residues" evidence="1">
    <location>
        <begin position="17"/>
        <end position="42"/>
    </location>
</feature>
<evidence type="ECO:0000313" key="3">
    <source>
        <dbReference type="Proteomes" id="UP000694864"/>
    </source>
</evidence>
<dbReference type="Pfam" id="PF25210">
    <property type="entry name" value="Kelch_FKB95"/>
    <property type="match status" value="1"/>
</dbReference>